<feature type="transmembrane region" description="Helical" evidence="2">
    <location>
        <begin position="118"/>
        <end position="136"/>
    </location>
</feature>
<feature type="region of interest" description="Disordered" evidence="1">
    <location>
        <begin position="161"/>
        <end position="188"/>
    </location>
</feature>
<feature type="transmembrane region" description="Helical" evidence="2">
    <location>
        <begin position="246"/>
        <end position="267"/>
    </location>
</feature>
<keyword evidence="2" id="KW-0472">Membrane</keyword>
<keyword evidence="3" id="KW-0732">Signal</keyword>
<dbReference type="InterPro" id="IPR018825">
    <property type="entry name" value="DUF2427"/>
</dbReference>
<dbReference type="PANTHER" id="PTHR31685">
    <property type="entry name" value="INTEGRAL MEMBRANE PROTEIN (AFU_ORTHOLOGUE AFUA_6G12730)-RELATED"/>
    <property type="match status" value="1"/>
</dbReference>
<evidence type="ECO:0000259" key="4">
    <source>
        <dbReference type="Pfam" id="PF10348"/>
    </source>
</evidence>
<evidence type="ECO:0000256" key="2">
    <source>
        <dbReference type="SAM" id="Phobius"/>
    </source>
</evidence>
<name>A0A8H7EM42_9FUNG</name>
<evidence type="ECO:0000313" key="7">
    <source>
        <dbReference type="Proteomes" id="UP000605846"/>
    </source>
</evidence>
<organism evidence="6 7">
    <name type="scientific">Apophysomyces ossiformis</name>
    <dbReference type="NCBI Taxonomy" id="679940"/>
    <lineage>
        <taxon>Eukaryota</taxon>
        <taxon>Fungi</taxon>
        <taxon>Fungi incertae sedis</taxon>
        <taxon>Mucoromycota</taxon>
        <taxon>Mucoromycotina</taxon>
        <taxon>Mucoromycetes</taxon>
        <taxon>Mucorales</taxon>
        <taxon>Mucorineae</taxon>
        <taxon>Mucoraceae</taxon>
        <taxon>Apophysomyces</taxon>
    </lineage>
</organism>
<feature type="transmembrane region" description="Helical" evidence="2">
    <location>
        <begin position="503"/>
        <end position="525"/>
    </location>
</feature>
<comment type="caution">
    <text evidence="6">The sequence shown here is derived from an EMBL/GenBank/DDBJ whole genome shotgun (WGS) entry which is preliminary data.</text>
</comment>
<feature type="transmembrane region" description="Helical" evidence="2">
    <location>
        <begin position="87"/>
        <end position="106"/>
    </location>
</feature>
<reference evidence="6" key="1">
    <citation type="submission" date="2020-01" db="EMBL/GenBank/DDBJ databases">
        <title>Genome Sequencing of Three Apophysomyces-Like Fungal Strains Confirms a Novel Fungal Genus in the Mucoromycota with divergent Burkholderia-like Endosymbiotic Bacteria.</title>
        <authorList>
            <person name="Stajich J.E."/>
            <person name="Macias A.M."/>
            <person name="Carter-House D."/>
            <person name="Lovett B."/>
            <person name="Kasson L.R."/>
            <person name="Berry K."/>
            <person name="Grigoriev I."/>
            <person name="Chang Y."/>
            <person name="Spatafora J."/>
            <person name="Kasson M.T."/>
        </authorList>
    </citation>
    <scope>NUCLEOTIDE SEQUENCE</scope>
    <source>
        <strain evidence="6">NRRL A-21654</strain>
    </source>
</reference>
<keyword evidence="7" id="KW-1185">Reference proteome</keyword>
<feature type="transmembrane region" description="Helical" evidence="2">
    <location>
        <begin position="279"/>
        <end position="300"/>
    </location>
</feature>
<feature type="chain" id="PRO_5034688483" description="Integral membrane protein" evidence="3">
    <location>
        <begin position="20"/>
        <end position="542"/>
    </location>
</feature>
<evidence type="ECO:0000256" key="1">
    <source>
        <dbReference type="SAM" id="MobiDB-lite"/>
    </source>
</evidence>
<dbReference type="OrthoDB" id="4005299at2759"/>
<gene>
    <name evidence="6" type="ORF">EC973_003204</name>
</gene>
<evidence type="ECO:0000256" key="3">
    <source>
        <dbReference type="SAM" id="SignalP"/>
    </source>
</evidence>
<keyword evidence="2" id="KW-1133">Transmembrane helix</keyword>
<dbReference type="Pfam" id="PF10355">
    <property type="entry name" value="Ytp1"/>
    <property type="match status" value="1"/>
</dbReference>
<feature type="compositionally biased region" description="Basic and acidic residues" evidence="1">
    <location>
        <begin position="167"/>
        <end position="183"/>
    </location>
</feature>
<feature type="transmembrane region" description="Helical" evidence="2">
    <location>
        <begin position="433"/>
        <end position="453"/>
    </location>
</feature>
<feature type="signal peptide" evidence="3">
    <location>
        <begin position="1"/>
        <end position="19"/>
    </location>
</feature>
<dbReference type="Proteomes" id="UP000605846">
    <property type="component" value="Unassembled WGS sequence"/>
</dbReference>
<dbReference type="Pfam" id="PF10348">
    <property type="entry name" value="DUF2427"/>
    <property type="match status" value="1"/>
</dbReference>
<dbReference type="PANTHER" id="PTHR31685:SF3">
    <property type="entry name" value="INTEGRAL MEMBRANE PROTEIN (AFU_ORTHOLOGUE AFUA_6G12730)"/>
    <property type="match status" value="1"/>
</dbReference>
<evidence type="ECO:0000259" key="5">
    <source>
        <dbReference type="Pfam" id="PF10355"/>
    </source>
</evidence>
<feature type="domain" description="DUF2427" evidence="4">
    <location>
        <begin position="41"/>
        <end position="139"/>
    </location>
</feature>
<feature type="transmembrane region" description="Helical" evidence="2">
    <location>
        <begin position="473"/>
        <end position="494"/>
    </location>
</feature>
<dbReference type="EMBL" id="JABAYA010000199">
    <property type="protein sequence ID" value="KAF7722359.1"/>
    <property type="molecule type" value="Genomic_DNA"/>
</dbReference>
<dbReference type="AlphaFoldDB" id="A0A8H7EM42"/>
<feature type="transmembrane region" description="Helical" evidence="2">
    <location>
        <begin position="53"/>
        <end position="75"/>
    </location>
</feature>
<keyword evidence="2" id="KW-0812">Transmembrane</keyword>
<protein>
    <recommendedName>
        <fullName evidence="8">Integral membrane protein</fullName>
    </recommendedName>
</protein>
<feature type="domain" description="Protein YTP1-like C-terminal" evidence="5">
    <location>
        <begin position="255"/>
        <end position="526"/>
    </location>
</feature>
<evidence type="ECO:0000313" key="6">
    <source>
        <dbReference type="EMBL" id="KAF7722359.1"/>
    </source>
</evidence>
<accession>A0A8H7EM42</accession>
<sequence length="542" mass="61894">MNKPWFLVLALLFISVASAQHGHMMEDEMPSPFNATGNEPMSYALFPEQKGYFYAHVAFMIAAFWILMPIGVMLGIARSSLHVPTQLLAFGVALFGFFFGQMYGHTTPHLYKGNVHHSMGWILFLFLLAQLAVGIVRKIANAVGRSQEVNYDRLETVHLMNRPSSSSDHHSDASMETLRHHAEEEENEEDFLYDKQTNIMQEEKPSLVLRVFNVILPYIPKFVKSAFVTMAYNPFTKTACRWFHLILGRVFIVLIFTQTISGLVVYHGVCRSWEVLGCIAHLIKGGIFFFYGSLTFGRYLGAFADRGWAWNRVDGASRFSFEMVESSLIFLYGITNTWMEHFGQDSQWQHKDLEHASLAFMWWWCGLIGILVESRALRRLLERSILNTPLDMPRHETAQTQSLNPFPALTVLMTGISMGNHHQDTQYSSNIHYMWGLLLSCAAICRFLTYLSLYRRPPVNAQPTRPPTELVGSFFLIAGSILFMASNSGTLLWLRRNQVDSMFLMNVCVALTAMTLSYVAIMMLIKAWAMKREQRKQVARSP</sequence>
<evidence type="ECO:0008006" key="8">
    <source>
        <dbReference type="Google" id="ProtNLM"/>
    </source>
</evidence>
<proteinExistence type="predicted"/>
<feature type="transmembrane region" description="Helical" evidence="2">
    <location>
        <begin position="359"/>
        <end position="377"/>
    </location>
</feature>
<dbReference type="Gene3D" id="1.20.120.1770">
    <property type="match status" value="1"/>
</dbReference>
<dbReference type="InterPro" id="IPR018827">
    <property type="entry name" value="YTP1_C"/>
</dbReference>